<evidence type="ECO:0008006" key="6">
    <source>
        <dbReference type="Google" id="ProtNLM"/>
    </source>
</evidence>
<reference evidence="4 5" key="1">
    <citation type="journal article" date="2019" name="Genome Biol. Evol.">
        <title>Insights into the evolution of the New World diploid cottons (Gossypium, subgenus Houzingenia) based on genome sequencing.</title>
        <authorList>
            <person name="Grover C.E."/>
            <person name="Arick M.A. 2nd"/>
            <person name="Thrash A."/>
            <person name="Conover J.L."/>
            <person name="Sanders W.S."/>
            <person name="Peterson D.G."/>
            <person name="Frelichowski J.E."/>
            <person name="Scheffler J.A."/>
            <person name="Scheffler B.E."/>
            <person name="Wendel J.F."/>
        </authorList>
    </citation>
    <scope>NUCLEOTIDE SEQUENCE [LARGE SCALE GENOMIC DNA]</scope>
    <source>
        <strain evidence="4">27</strain>
        <tissue evidence="4">Leaf</tissue>
    </source>
</reference>
<dbReference type="InterPro" id="IPR000048">
    <property type="entry name" value="IQ_motif_EF-hand-BS"/>
</dbReference>
<dbReference type="PROSITE" id="PS50096">
    <property type="entry name" value="IQ"/>
    <property type="match status" value="1"/>
</dbReference>
<feature type="compositionally biased region" description="Polar residues" evidence="3">
    <location>
        <begin position="138"/>
        <end position="151"/>
    </location>
</feature>
<feature type="region of interest" description="Disordered" evidence="3">
    <location>
        <begin position="61"/>
        <end position="96"/>
    </location>
</feature>
<feature type="region of interest" description="Disordered" evidence="3">
    <location>
        <begin position="130"/>
        <end position="151"/>
    </location>
</feature>
<proteinExistence type="inferred from homology"/>
<sequence length="381" mass="43368">MGITGELVRSVFSRNRSFGTPRDTSLARSNVTDKKRWSSVRSYLCGDEFNSVVAEEDSCSVKSSEATVTQPIPQGLRDQPENQSDDETKPNMPEETHNSISKLFHAEDAAIVIQSAFRQFLARRRDTEIKRKDDKQETLTGTESPSRDTIGTSVEVQTGNSVEIFLVQDESKGVHHRVQQKPKAQVLRIKEDWDDSMVSSNISKMRIQNKLEAMTRRERALAYAFSQQLRICSKRKQGKPDGMEQNMSLSWSWLERWMATRVPESSLGENSNKQFEPVDHNQRFVIRKGIIDGAGEEKESCGSNEVSIQLETLPAPTCKEKHRYSPSKNRLKATRTISRRKTVPSYQPSKESNKVSKKDGSGERVKYKKAQEQAIKRPERN</sequence>
<comment type="caution">
    <text evidence="4">The sequence shown here is derived from an EMBL/GenBank/DDBJ whole genome shotgun (WGS) entry which is preliminary data.</text>
</comment>
<comment type="similarity">
    <text evidence="2">Belongs to the IQD family.</text>
</comment>
<keyword evidence="1" id="KW-0112">Calmodulin-binding</keyword>
<feature type="region of interest" description="Disordered" evidence="3">
    <location>
        <begin position="319"/>
        <end position="381"/>
    </location>
</feature>
<feature type="compositionally biased region" description="Polar residues" evidence="3">
    <location>
        <begin position="61"/>
        <end position="72"/>
    </location>
</feature>
<dbReference type="GO" id="GO:0005516">
    <property type="term" value="F:calmodulin binding"/>
    <property type="evidence" value="ECO:0007669"/>
    <property type="project" value="UniProtKB-KW"/>
</dbReference>
<evidence type="ECO:0000256" key="3">
    <source>
        <dbReference type="SAM" id="MobiDB-lite"/>
    </source>
</evidence>
<gene>
    <name evidence="4" type="ORF">Godav_027292</name>
</gene>
<dbReference type="AlphaFoldDB" id="A0A7J8RVK5"/>
<evidence type="ECO:0000313" key="4">
    <source>
        <dbReference type="EMBL" id="MBA0617878.1"/>
    </source>
</evidence>
<feature type="compositionally biased region" description="Basic and acidic residues" evidence="3">
    <location>
        <begin position="351"/>
        <end position="381"/>
    </location>
</feature>
<dbReference type="PANTHER" id="PTHR32295:SF15">
    <property type="entry name" value="PROTEIN IQ-DOMAIN 33"/>
    <property type="match status" value="1"/>
</dbReference>
<accession>A0A7J8RVK5</accession>
<dbReference type="Pfam" id="PF00612">
    <property type="entry name" value="IQ"/>
    <property type="match status" value="1"/>
</dbReference>
<dbReference type="EMBL" id="JABFAC010000007">
    <property type="protein sequence ID" value="MBA0617878.1"/>
    <property type="molecule type" value="Genomic_DNA"/>
</dbReference>
<dbReference type="PANTHER" id="PTHR32295">
    <property type="entry name" value="IQ-DOMAIN 5-RELATED"/>
    <property type="match status" value="1"/>
</dbReference>
<feature type="compositionally biased region" description="Basic and acidic residues" evidence="3">
    <location>
        <begin position="86"/>
        <end position="96"/>
    </location>
</feature>
<feature type="compositionally biased region" description="Basic residues" evidence="3">
    <location>
        <begin position="320"/>
        <end position="342"/>
    </location>
</feature>
<organism evidence="4 5">
    <name type="scientific">Gossypium davidsonii</name>
    <name type="common">Davidson's cotton</name>
    <name type="synonym">Gossypium klotzschianum subsp. davidsonii</name>
    <dbReference type="NCBI Taxonomy" id="34287"/>
    <lineage>
        <taxon>Eukaryota</taxon>
        <taxon>Viridiplantae</taxon>
        <taxon>Streptophyta</taxon>
        <taxon>Embryophyta</taxon>
        <taxon>Tracheophyta</taxon>
        <taxon>Spermatophyta</taxon>
        <taxon>Magnoliopsida</taxon>
        <taxon>eudicotyledons</taxon>
        <taxon>Gunneridae</taxon>
        <taxon>Pentapetalae</taxon>
        <taxon>rosids</taxon>
        <taxon>malvids</taxon>
        <taxon>Malvales</taxon>
        <taxon>Malvaceae</taxon>
        <taxon>Malvoideae</taxon>
        <taxon>Gossypium</taxon>
    </lineage>
</organism>
<dbReference type="Proteomes" id="UP000593561">
    <property type="component" value="Unassembled WGS sequence"/>
</dbReference>
<keyword evidence="5" id="KW-1185">Reference proteome</keyword>
<protein>
    <recommendedName>
        <fullName evidence="6">IQ-domain 33</fullName>
    </recommendedName>
</protein>
<name>A0A7J8RVK5_GOSDV</name>
<evidence type="ECO:0000256" key="1">
    <source>
        <dbReference type="ARBA" id="ARBA00022860"/>
    </source>
</evidence>
<evidence type="ECO:0000313" key="5">
    <source>
        <dbReference type="Proteomes" id="UP000593561"/>
    </source>
</evidence>
<evidence type="ECO:0000256" key="2">
    <source>
        <dbReference type="ARBA" id="ARBA00024341"/>
    </source>
</evidence>